<organism evidence="2 3">
    <name type="scientific">Niallia nealsonii</name>
    <dbReference type="NCBI Taxonomy" id="115979"/>
    <lineage>
        <taxon>Bacteria</taxon>
        <taxon>Bacillati</taxon>
        <taxon>Bacillota</taxon>
        <taxon>Bacilli</taxon>
        <taxon>Bacillales</taxon>
        <taxon>Bacillaceae</taxon>
        <taxon>Niallia</taxon>
    </lineage>
</organism>
<sequence length="214" mass="24307">MGNIVALSIGQPEELSWQEKKYVSAIGKTIKQSAQLTEDCFVGDGVANPAFHGGPERAVCFYPYEHYAAWEKEFQTELAIPAFGENICATGYVEKETYIGDIFSLGDAIVQVTQGRIPCSTISKYNHINMFLKRIMETCYTGYFLKVVKEGQVDANSSFTLLERKQSEISVWDATNLMLLDKENKKKIEKVLLLEDLALDWRNRFEKALQKIKK</sequence>
<comment type="caution">
    <text evidence="2">The sequence shown here is derived from an EMBL/GenBank/DDBJ whole genome shotgun (WGS) entry which is preliminary data.</text>
</comment>
<dbReference type="OrthoDB" id="9786134at2"/>
<proteinExistence type="predicted"/>
<dbReference type="SUPFAM" id="SSF50800">
    <property type="entry name" value="PK beta-barrel domain-like"/>
    <property type="match status" value="1"/>
</dbReference>
<dbReference type="InterPro" id="IPR011037">
    <property type="entry name" value="Pyrv_Knase-like_insert_dom_sf"/>
</dbReference>
<dbReference type="RefSeq" id="WP_101177038.1">
    <property type="nucleotide sequence ID" value="NZ_PISE01000019.1"/>
</dbReference>
<reference evidence="2 3" key="1">
    <citation type="journal article" date="2003" name="Int. J. Syst. Evol. Microbiol.">
        <title>Bacillus nealsonii sp. nov., isolated from a spacecraft-assembly facility, whose spores are gamma-radiation resistant.</title>
        <authorList>
            <person name="Venkateswaran K."/>
            <person name="Kempf M."/>
            <person name="Chen F."/>
            <person name="Satomi M."/>
            <person name="Nicholson W."/>
            <person name="Kern R."/>
        </authorList>
    </citation>
    <scope>NUCLEOTIDE SEQUENCE [LARGE SCALE GENOMIC DNA]</scope>
    <source>
        <strain evidence="2 3">FO-92</strain>
    </source>
</reference>
<evidence type="ECO:0000259" key="1">
    <source>
        <dbReference type="PROSITE" id="PS51340"/>
    </source>
</evidence>
<dbReference type="GO" id="GO:0003824">
    <property type="term" value="F:catalytic activity"/>
    <property type="evidence" value="ECO:0007669"/>
    <property type="project" value="InterPro"/>
</dbReference>
<dbReference type="Proteomes" id="UP000233375">
    <property type="component" value="Unassembled WGS sequence"/>
</dbReference>
<dbReference type="AlphaFoldDB" id="A0A2N0Z2T5"/>
<dbReference type="PANTHER" id="PTHR30212">
    <property type="entry name" value="PROTEIN YIIM"/>
    <property type="match status" value="1"/>
</dbReference>
<accession>A0A2N0Z2T5</accession>
<dbReference type="PANTHER" id="PTHR30212:SF2">
    <property type="entry name" value="PROTEIN YIIM"/>
    <property type="match status" value="1"/>
</dbReference>
<feature type="domain" description="MOSC" evidence="1">
    <location>
        <begin position="28"/>
        <end position="162"/>
    </location>
</feature>
<dbReference type="GO" id="GO:0030151">
    <property type="term" value="F:molybdenum ion binding"/>
    <property type="evidence" value="ECO:0007669"/>
    <property type="project" value="InterPro"/>
</dbReference>
<dbReference type="PROSITE" id="PS51340">
    <property type="entry name" value="MOSC"/>
    <property type="match status" value="1"/>
</dbReference>
<dbReference type="GO" id="GO:0030170">
    <property type="term" value="F:pyridoxal phosphate binding"/>
    <property type="evidence" value="ECO:0007669"/>
    <property type="project" value="InterPro"/>
</dbReference>
<dbReference type="InterPro" id="IPR005302">
    <property type="entry name" value="MoCF_Sase_C"/>
</dbReference>
<dbReference type="Gene3D" id="2.40.33.20">
    <property type="entry name" value="PK beta-barrel domain-like"/>
    <property type="match status" value="1"/>
</dbReference>
<protein>
    <submittedName>
        <fullName evidence="2">MOSC domain-containing protein</fullName>
    </submittedName>
</protein>
<evidence type="ECO:0000313" key="3">
    <source>
        <dbReference type="Proteomes" id="UP000233375"/>
    </source>
</evidence>
<gene>
    <name evidence="2" type="ORF">CWS01_09915</name>
</gene>
<dbReference type="EMBL" id="PISE01000019">
    <property type="protein sequence ID" value="PKG23807.1"/>
    <property type="molecule type" value="Genomic_DNA"/>
</dbReference>
<evidence type="ECO:0000313" key="2">
    <source>
        <dbReference type="EMBL" id="PKG23807.1"/>
    </source>
</evidence>
<name>A0A2N0Z2T5_9BACI</name>
<keyword evidence="3" id="KW-1185">Reference proteome</keyword>
<dbReference type="InterPro" id="IPR052353">
    <property type="entry name" value="Benzoxazolinone_Detox_Enz"/>
</dbReference>
<dbReference type="Pfam" id="PF03473">
    <property type="entry name" value="MOSC"/>
    <property type="match status" value="1"/>
</dbReference>